<evidence type="ECO:0000256" key="1">
    <source>
        <dbReference type="SAM" id="SignalP"/>
    </source>
</evidence>
<accession>A0A8H5BMM6</accession>
<feature type="chain" id="PRO_5034395895" evidence="1">
    <location>
        <begin position="25"/>
        <end position="200"/>
    </location>
</feature>
<keyword evidence="3" id="KW-1185">Reference proteome</keyword>
<evidence type="ECO:0000313" key="3">
    <source>
        <dbReference type="Proteomes" id="UP000541558"/>
    </source>
</evidence>
<keyword evidence="1" id="KW-0732">Signal</keyword>
<feature type="signal peptide" evidence="1">
    <location>
        <begin position="1"/>
        <end position="24"/>
    </location>
</feature>
<gene>
    <name evidence="2" type="ORF">D9611_000507</name>
</gene>
<comment type="caution">
    <text evidence="2">The sequence shown here is derived from an EMBL/GenBank/DDBJ whole genome shotgun (WGS) entry which is preliminary data.</text>
</comment>
<dbReference type="AlphaFoldDB" id="A0A8H5BMM6"/>
<organism evidence="2 3">
    <name type="scientific">Ephemerocybe angulata</name>
    <dbReference type="NCBI Taxonomy" id="980116"/>
    <lineage>
        <taxon>Eukaryota</taxon>
        <taxon>Fungi</taxon>
        <taxon>Dikarya</taxon>
        <taxon>Basidiomycota</taxon>
        <taxon>Agaricomycotina</taxon>
        <taxon>Agaricomycetes</taxon>
        <taxon>Agaricomycetidae</taxon>
        <taxon>Agaricales</taxon>
        <taxon>Agaricineae</taxon>
        <taxon>Psathyrellaceae</taxon>
        <taxon>Ephemerocybe</taxon>
    </lineage>
</organism>
<evidence type="ECO:0000313" key="2">
    <source>
        <dbReference type="EMBL" id="KAF5325968.1"/>
    </source>
</evidence>
<reference evidence="2 3" key="1">
    <citation type="journal article" date="2020" name="ISME J.">
        <title>Uncovering the hidden diversity of litter-decomposition mechanisms in mushroom-forming fungi.</title>
        <authorList>
            <person name="Floudas D."/>
            <person name="Bentzer J."/>
            <person name="Ahren D."/>
            <person name="Johansson T."/>
            <person name="Persson P."/>
            <person name="Tunlid A."/>
        </authorList>
    </citation>
    <scope>NUCLEOTIDE SEQUENCE [LARGE SCALE GENOMIC DNA]</scope>
    <source>
        <strain evidence="2 3">CBS 175.51</strain>
    </source>
</reference>
<sequence>MKVNCVLFASLLIGVCDLLAGVRAYSDYNSELDARDNIDYLSTRDFAYDYQDLDAREPATIEVPFDPSLRDFLEKAAVMYRRGGSLSVCRGEVIGKVSLFMGHPATPNSNTYYESEELEVYQRDKGSYIKKRIAKLVWEKHHKKISPVFTLRVGEKNGKATEATILGDDDKLTSVAPGLNCNSYTAYKLWAGKAPEGPAS</sequence>
<dbReference type="EMBL" id="JAACJK010000163">
    <property type="protein sequence ID" value="KAF5325968.1"/>
    <property type="molecule type" value="Genomic_DNA"/>
</dbReference>
<name>A0A8H5BMM6_9AGAR</name>
<proteinExistence type="predicted"/>
<dbReference type="OrthoDB" id="3072009at2759"/>
<protein>
    <submittedName>
        <fullName evidence="2">Uncharacterized protein</fullName>
    </submittedName>
</protein>
<dbReference type="Proteomes" id="UP000541558">
    <property type="component" value="Unassembled WGS sequence"/>
</dbReference>